<sequence length="99" mass="10862">MELRSMECDEPIEVTPDVQATEDDNSTELQPTVHVEICLTRGSTASRAIVCRAVETYLRAKQGACNLPAHWEHILVGTSPSEQIFFNENIASVGSTDSI</sequence>
<keyword evidence="3" id="KW-1185">Reference proteome</keyword>
<organism evidence="4">
    <name type="scientific">Hydatigena taeniaeformis</name>
    <name type="common">Feline tapeworm</name>
    <name type="synonym">Taenia taeniaeformis</name>
    <dbReference type="NCBI Taxonomy" id="6205"/>
    <lineage>
        <taxon>Eukaryota</taxon>
        <taxon>Metazoa</taxon>
        <taxon>Spiralia</taxon>
        <taxon>Lophotrochozoa</taxon>
        <taxon>Platyhelminthes</taxon>
        <taxon>Cestoda</taxon>
        <taxon>Eucestoda</taxon>
        <taxon>Cyclophyllidea</taxon>
        <taxon>Taeniidae</taxon>
        <taxon>Hydatigera</taxon>
    </lineage>
</organism>
<gene>
    <name evidence="2" type="ORF">TTAC_LOCUS9623</name>
</gene>
<dbReference type="STRING" id="6205.A0A0R3X7W3"/>
<protein>
    <submittedName>
        <fullName evidence="4">Par3_HAL_N_term domain-containing protein</fullName>
    </submittedName>
</protein>
<accession>A0A0R3X7W3</accession>
<reference evidence="4" key="1">
    <citation type="submission" date="2017-02" db="UniProtKB">
        <authorList>
            <consortium name="WormBaseParasite"/>
        </authorList>
    </citation>
    <scope>IDENTIFICATION</scope>
</reference>
<evidence type="ECO:0000313" key="4">
    <source>
        <dbReference type="WBParaSite" id="TTAC_0000963801-mRNA-1"/>
    </source>
</evidence>
<dbReference type="Pfam" id="PF23563">
    <property type="entry name" value="TRIP13_N"/>
    <property type="match status" value="1"/>
</dbReference>
<feature type="region of interest" description="Disordered" evidence="1">
    <location>
        <begin position="1"/>
        <end position="27"/>
    </location>
</feature>
<proteinExistence type="predicted"/>
<evidence type="ECO:0000313" key="2">
    <source>
        <dbReference type="EMBL" id="VDM34495.1"/>
    </source>
</evidence>
<evidence type="ECO:0000256" key="1">
    <source>
        <dbReference type="SAM" id="MobiDB-lite"/>
    </source>
</evidence>
<dbReference type="AlphaFoldDB" id="A0A0R3X7W3"/>
<evidence type="ECO:0000313" key="3">
    <source>
        <dbReference type="Proteomes" id="UP000274429"/>
    </source>
</evidence>
<dbReference type="EMBL" id="UYWX01020933">
    <property type="protein sequence ID" value="VDM34495.1"/>
    <property type="molecule type" value="Genomic_DNA"/>
</dbReference>
<dbReference type="Proteomes" id="UP000274429">
    <property type="component" value="Unassembled WGS sequence"/>
</dbReference>
<name>A0A0R3X7W3_HYDTA</name>
<dbReference type="WBParaSite" id="TTAC_0000963801-mRNA-1">
    <property type="protein sequence ID" value="TTAC_0000963801-mRNA-1"/>
    <property type="gene ID" value="TTAC_0000963801"/>
</dbReference>
<reference evidence="2 3" key="2">
    <citation type="submission" date="2018-11" db="EMBL/GenBank/DDBJ databases">
        <authorList>
            <consortium name="Pathogen Informatics"/>
        </authorList>
    </citation>
    <scope>NUCLEOTIDE SEQUENCE [LARGE SCALE GENOMIC DNA]</scope>
</reference>